<feature type="region of interest" description="Disordered" evidence="3">
    <location>
        <begin position="416"/>
        <end position="436"/>
    </location>
</feature>
<dbReference type="GO" id="GO:0005634">
    <property type="term" value="C:nucleus"/>
    <property type="evidence" value="ECO:0007669"/>
    <property type="project" value="TreeGrafter"/>
</dbReference>
<protein>
    <submittedName>
        <fullName evidence="5">Uncharacterized protein</fullName>
    </submittedName>
</protein>
<dbReference type="PANTHER" id="PTHR12634:SF8">
    <property type="entry name" value="FIERY MOUNTAIN, ISOFORM D"/>
    <property type="match status" value="1"/>
</dbReference>
<dbReference type="GO" id="GO:0019903">
    <property type="term" value="F:protein phosphatase binding"/>
    <property type="evidence" value="ECO:0007669"/>
    <property type="project" value="InterPro"/>
</dbReference>
<evidence type="ECO:0000313" key="6">
    <source>
        <dbReference type="Proteomes" id="UP000788993"/>
    </source>
</evidence>
<gene>
    <name evidence="5" type="ORF">OGATHE_004138</name>
</gene>
<dbReference type="Proteomes" id="UP000788993">
    <property type="component" value="Unassembled WGS sequence"/>
</dbReference>
<dbReference type="InterPro" id="IPR007587">
    <property type="entry name" value="SAPS"/>
</dbReference>
<sequence length="1271" mass="143942">MSSAINVTTENVLSQDLSVKLLRLDIPTWESGWRVWNVQSTIRSTLQSTENSGTGGGSLQTNIQEDLEWSWTVLNGLSELILTLNFLDTLVGLVQAKLLQGSSGNEQTGSVGSSPVGQTVGDTVSWELVGVSSGEDNVTGQGGGDDLADDVLVGESDDQSVLWRVVFGLVLGDESLSGIVVGLSLSSSSERSLLVMSGIWPFFNSSFSNATINKILAEIDLDQQQLTSKPPDLQSVDPPAAAPSNLTASRLLQTIQENDHLQQSMLESSNQSIERPHFNVSLFNKLIDQPNLLDEINLAKNQKLISYVTQPEVLETLIEYILVSISLSRDRSACDSGHSIFEGENNVDVESEEQPKELDKYERALQRSVTASEITLLLSSNIASILFGDSSLLEKLWSGFFDRDVEEFFHPCKAVHSDDDSETEQGPTGEGASLEDQPFKQTHNVTLFNNFLKLIDSLATANMNELMNFIRFQQKSALITDQFLKFVPESPTICDLLVRLISTDKPYNPNGLIDILMDQNLILNLLKLVKIYYLEHHVQDNLCNLLNGIVGISSNVGFWEDSTQQQLNEFGEPLDPEQASAARANNPNIGPNDLTRQLVSRKCVLEMLDVLINYGHYGLVTVVSVVIEVIRKNNSDYDEFDWMQSVEAVVFDEEEEDDGTKRMTRNLPNSRDPIYLGVMLKLFSIHLDEIKDNYLTEKYYKLNTVHGLQSSLGEIIEPLGYERFKVMELIAELLHCSNMILMNKSSKLDYLMYKRDLWRDVKKTESLVMDALNDAINHDITKPMEKMSLEDSSATVSGPSGEEFVKLPLDMSIGNFFKLRLLQTSCIPLIILKLHKFPWNNFMHNVVFDLVQQIFNGRLANWDEDRASNQEETRYDDNLSLNKVLIWSLFGDYEAFDLNEYECDEEYPGFFNLPNYILYCFSYSEEYERQHNFKLGYMGHLTLIAEEIHKFQNYVENFGMTREDQTFDVLKDDNDVTNPYYLKSSFYIFNSLFDKLFESTQFNGWIEFINTQLKEINAMYNKVLGNPAELSDSVIGEDEEDVSSTPMTSDRSVILLDNGDSEEFRNELEVIEGEEQDVDGGDLRPMTDEEGDRGRRNVLVDGFEYVTIFRKVPKKGVSRTSGWRVLGSIGARALVTALILNYPKSAKNISFSVLISSSMLVDCSRHLYNFYKVRTFGGSVWWLTNLRRIMFGLLSPVLTASEAAMIFICLRLMETEYGYYREYVDYDVWADRAAVLVKGVLFAYAPVFYITYKNKMTAFWRLNTDATKKTQ</sequence>
<dbReference type="GO" id="GO:0005829">
    <property type="term" value="C:cytosol"/>
    <property type="evidence" value="ECO:0007669"/>
    <property type="project" value="TreeGrafter"/>
</dbReference>
<evidence type="ECO:0000256" key="1">
    <source>
        <dbReference type="ARBA" id="ARBA00006180"/>
    </source>
</evidence>
<dbReference type="PANTHER" id="PTHR12634">
    <property type="entry name" value="SIT4 YEAST -ASSOCIATING PROTEIN-RELATED"/>
    <property type="match status" value="1"/>
</dbReference>
<evidence type="ECO:0000256" key="2">
    <source>
        <dbReference type="ARBA" id="ARBA00023306"/>
    </source>
</evidence>
<evidence type="ECO:0000313" key="5">
    <source>
        <dbReference type="EMBL" id="KAH3665322.1"/>
    </source>
</evidence>
<feature type="transmembrane region" description="Helical" evidence="4">
    <location>
        <begin position="1189"/>
        <end position="1213"/>
    </location>
</feature>
<keyword evidence="4" id="KW-0812">Transmembrane</keyword>
<reference evidence="5" key="1">
    <citation type="journal article" date="2021" name="Open Biol.">
        <title>Shared evolutionary footprints suggest mitochondrial oxidative damage underlies multiple complex I losses in fungi.</title>
        <authorList>
            <person name="Schikora-Tamarit M.A."/>
            <person name="Marcet-Houben M."/>
            <person name="Nosek J."/>
            <person name="Gabaldon T."/>
        </authorList>
    </citation>
    <scope>NUCLEOTIDE SEQUENCE</scope>
    <source>
        <strain evidence="5">NCAIM Y.01608</strain>
    </source>
</reference>
<comment type="similarity">
    <text evidence="1">Belongs to the SAPS family.</text>
</comment>
<accession>A0A9P8P5G7</accession>
<evidence type="ECO:0000256" key="4">
    <source>
        <dbReference type="SAM" id="Phobius"/>
    </source>
</evidence>
<keyword evidence="4" id="KW-1133">Transmembrane helix</keyword>
<dbReference type="AlphaFoldDB" id="A0A9P8P5G7"/>
<name>A0A9P8P5G7_9ASCO</name>
<dbReference type="EMBL" id="JAEUBD010001178">
    <property type="protein sequence ID" value="KAH3665322.1"/>
    <property type="molecule type" value="Genomic_DNA"/>
</dbReference>
<evidence type="ECO:0000256" key="3">
    <source>
        <dbReference type="SAM" id="MobiDB-lite"/>
    </source>
</evidence>
<organism evidence="5 6">
    <name type="scientific">Ogataea polymorpha</name>
    <dbReference type="NCBI Taxonomy" id="460523"/>
    <lineage>
        <taxon>Eukaryota</taxon>
        <taxon>Fungi</taxon>
        <taxon>Dikarya</taxon>
        <taxon>Ascomycota</taxon>
        <taxon>Saccharomycotina</taxon>
        <taxon>Pichiomycetes</taxon>
        <taxon>Pichiales</taxon>
        <taxon>Pichiaceae</taxon>
        <taxon>Ogataea</taxon>
    </lineage>
</organism>
<proteinExistence type="inferred from homology"/>
<feature type="transmembrane region" description="Helical" evidence="4">
    <location>
        <begin position="1233"/>
        <end position="1252"/>
    </location>
</feature>
<keyword evidence="6" id="KW-1185">Reference proteome</keyword>
<dbReference type="Pfam" id="PF04499">
    <property type="entry name" value="SAPS"/>
    <property type="match status" value="1"/>
</dbReference>
<dbReference type="GO" id="GO:0019888">
    <property type="term" value="F:protein phosphatase regulator activity"/>
    <property type="evidence" value="ECO:0007669"/>
    <property type="project" value="TreeGrafter"/>
</dbReference>
<keyword evidence="2" id="KW-0131">Cell cycle</keyword>
<reference evidence="5" key="2">
    <citation type="submission" date="2021-01" db="EMBL/GenBank/DDBJ databases">
        <authorList>
            <person name="Schikora-Tamarit M.A."/>
        </authorList>
    </citation>
    <scope>NUCLEOTIDE SEQUENCE</scope>
    <source>
        <strain evidence="5">NCAIM Y.01608</strain>
    </source>
</reference>
<keyword evidence="4" id="KW-0472">Membrane</keyword>
<comment type="caution">
    <text evidence="5">The sequence shown here is derived from an EMBL/GenBank/DDBJ whole genome shotgun (WGS) entry which is preliminary data.</text>
</comment>